<gene>
    <name evidence="2" type="ORF">DdX_21653</name>
</gene>
<keyword evidence="3" id="KW-1185">Reference proteome</keyword>
<protein>
    <recommendedName>
        <fullName evidence="4">Antibiotic biosynthesis monooxygenase</fullName>
    </recommendedName>
</protein>
<accession>A0AAD4MFE0</accession>
<reference evidence="2" key="1">
    <citation type="submission" date="2022-01" db="EMBL/GenBank/DDBJ databases">
        <title>Genome Sequence Resource for Two Populations of Ditylenchus destructor, the Migratory Endoparasitic Phytonematode.</title>
        <authorList>
            <person name="Zhang H."/>
            <person name="Lin R."/>
            <person name="Xie B."/>
        </authorList>
    </citation>
    <scope>NUCLEOTIDE SEQUENCE</scope>
    <source>
        <strain evidence="2">BazhouSP</strain>
    </source>
</reference>
<evidence type="ECO:0000313" key="2">
    <source>
        <dbReference type="EMBL" id="KAI1691752.1"/>
    </source>
</evidence>
<dbReference type="Gene3D" id="3.30.70.100">
    <property type="match status" value="1"/>
</dbReference>
<feature type="compositionally biased region" description="Low complexity" evidence="1">
    <location>
        <begin position="57"/>
        <end position="67"/>
    </location>
</feature>
<dbReference type="EMBL" id="JAKKPZ010000875">
    <property type="protein sequence ID" value="KAI1691752.1"/>
    <property type="molecule type" value="Genomic_DNA"/>
</dbReference>
<organism evidence="2 3">
    <name type="scientific">Ditylenchus destructor</name>
    <dbReference type="NCBI Taxonomy" id="166010"/>
    <lineage>
        <taxon>Eukaryota</taxon>
        <taxon>Metazoa</taxon>
        <taxon>Ecdysozoa</taxon>
        <taxon>Nematoda</taxon>
        <taxon>Chromadorea</taxon>
        <taxon>Rhabditida</taxon>
        <taxon>Tylenchina</taxon>
        <taxon>Tylenchomorpha</taxon>
        <taxon>Sphaerularioidea</taxon>
        <taxon>Anguinidae</taxon>
        <taxon>Anguininae</taxon>
        <taxon>Ditylenchus</taxon>
    </lineage>
</organism>
<evidence type="ECO:0000256" key="1">
    <source>
        <dbReference type="SAM" id="MobiDB-lite"/>
    </source>
</evidence>
<dbReference type="Proteomes" id="UP001201812">
    <property type="component" value="Unassembled WGS sequence"/>
</dbReference>
<dbReference type="InterPro" id="IPR011008">
    <property type="entry name" value="Dimeric_a/b-barrel"/>
</dbReference>
<name>A0AAD4MFE0_9BILA</name>
<evidence type="ECO:0000313" key="3">
    <source>
        <dbReference type="Proteomes" id="UP001201812"/>
    </source>
</evidence>
<dbReference type="PROSITE" id="PS51257">
    <property type="entry name" value="PROKAR_LIPOPROTEIN"/>
    <property type="match status" value="1"/>
</dbReference>
<dbReference type="AlphaFoldDB" id="A0AAD4MFE0"/>
<sequence length="308" mass="33314">MCAFMRVSTSRVLWACRCAGTGGPSGSGCLARRRRGAGAGSARGRGAPAPSRRKAGTRPTGRASTGRAARRHVLDREGAHDAQLGGFAQRLHQRDGVGVGVLDEPRVRLGAHLQVGGQHAQVVAVARTEHHAVQPEADRLAVAVDGGVPDVVLDGHAPHSRAFALQKRGAVRAMPQNRRPPVRPFRSIETSRRYRAAMYSATFIFASKQFDDEFHRLDQTIAAAAKSLPGYLDEETWENPGNGLVSNVYYWDSLESLQALIRHPAHQQAKAAQANWLDGYKVVISEVLRTYGDSRIDHMLAPAVKGAS</sequence>
<proteinExistence type="predicted"/>
<feature type="region of interest" description="Disordered" evidence="1">
    <location>
        <begin position="23"/>
        <end position="69"/>
    </location>
</feature>
<evidence type="ECO:0008006" key="4">
    <source>
        <dbReference type="Google" id="ProtNLM"/>
    </source>
</evidence>
<comment type="caution">
    <text evidence="2">The sequence shown here is derived from an EMBL/GenBank/DDBJ whole genome shotgun (WGS) entry which is preliminary data.</text>
</comment>
<dbReference type="SUPFAM" id="SSF54909">
    <property type="entry name" value="Dimeric alpha+beta barrel"/>
    <property type="match status" value="1"/>
</dbReference>